<gene>
    <name evidence="1" type="ORF">SISNIDRAFT_438231</name>
</gene>
<dbReference type="EMBL" id="KV419399">
    <property type="protein sequence ID" value="KZS96533.1"/>
    <property type="molecule type" value="Genomic_DNA"/>
</dbReference>
<dbReference type="OrthoDB" id="3365310at2759"/>
<dbReference type="Gene3D" id="3.40.50.1820">
    <property type="entry name" value="alpha/beta hydrolase"/>
    <property type="match status" value="1"/>
</dbReference>
<proteinExistence type="predicted"/>
<reference evidence="1 2" key="1">
    <citation type="journal article" date="2016" name="Mol. Biol. Evol.">
        <title>Comparative Genomics of Early-Diverging Mushroom-Forming Fungi Provides Insights into the Origins of Lignocellulose Decay Capabilities.</title>
        <authorList>
            <person name="Nagy L.G."/>
            <person name="Riley R."/>
            <person name="Tritt A."/>
            <person name="Adam C."/>
            <person name="Daum C."/>
            <person name="Floudas D."/>
            <person name="Sun H."/>
            <person name="Yadav J.S."/>
            <person name="Pangilinan J."/>
            <person name="Larsson K.H."/>
            <person name="Matsuura K."/>
            <person name="Barry K."/>
            <person name="Labutti K."/>
            <person name="Kuo R."/>
            <person name="Ohm R.A."/>
            <person name="Bhattacharya S.S."/>
            <person name="Shirouzu T."/>
            <person name="Yoshinaga Y."/>
            <person name="Martin F.M."/>
            <person name="Grigoriev I.V."/>
            <person name="Hibbett D.S."/>
        </authorList>
    </citation>
    <scope>NUCLEOTIDE SEQUENCE [LARGE SCALE GENOMIC DNA]</scope>
    <source>
        <strain evidence="1 2">HHB9708</strain>
    </source>
</reference>
<name>A0A164Y313_9AGAM</name>
<dbReference type="SUPFAM" id="SSF53474">
    <property type="entry name" value="alpha/beta-Hydrolases"/>
    <property type="match status" value="1"/>
</dbReference>
<evidence type="ECO:0008006" key="3">
    <source>
        <dbReference type="Google" id="ProtNLM"/>
    </source>
</evidence>
<dbReference type="Proteomes" id="UP000076722">
    <property type="component" value="Unassembled WGS sequence"/>
</dbReference>
<dbReference type="AlphaFoldDB" id="A0A164Y313"/>
<evidence type="ECO:0000313" key="1">
    <source>
        <dbReference type="EMBL" id="KZS96533.1"/>
    </source>
</evidence>
<organism evidence="1 2">
    <name type="scientific">Sistotremastrum niveocremeum HHB9708</name>
    <dbReference type="NCBI Taxonomy" id="1314777"/>
    <lineage>
        <taxon>Eukaryota</taxon>
        <taxon>Fungi</taxon>
        <taxon>Dikarya</taxon>
        <taxon>Basidiomycota</taxon>
        <taxon>Agaricomycotina</taxon>
        <taxon>Agaricomycetes</taxon>
        <taxon>Sistotremastrales</taxon>
        <taxon>Sistotremastraceae</taxon>
        <taxon>Sertulicium</taxon>
        <taxon>Sertulicium niveocremeum</taxon>
    </lineage>
</organism>
<sequence length="218" mass="24446">MWVRHHRVLIRSSSSGTATKRYASSHIKRHPSPSAVREVPTPLVFLSARSWDSNSDTGMRHLASWFPEWGYTTIEIDVDVENSNDDSTSLMSRFEEELGSQIRLADAPWPPVLFARSAGSLIAQTYISSNPSSGLCLISPPFSNADVQNVRMTTRVDYTFEPKFPIAILDETERLAKLQAHHRLLQSNSPWVSALPVNTLGGQEMVNILERWLDDIGV</sequence>
<evidence type="ECO:0000313" key="2">
    <source>
        <dbReference type="Proteomes" id="UP000076722"/>
    </source>
</evidence>
<accession>A0A164Y313</accession>
<protein>
    <recommendedName>
        <fullName evidence="3">Serine hydrolase FSH domain-containing protein</fullName>
    </recommendedName>
</protein>
<dbReference type="InterPro" id="IPR029058">
    <property type="entry name" value="AB_hydrolase_fold"/>
</dbReference>
<keyword evidence="2" id="KW-1185">Reference proteome</keyword>